<name>A0A368XZA9_9BURK</name>
<dbReference type="AlphaFoldDB" id="A0A368XZA9"/>
<organism evidence="2 3">
    <name type="scientific">Pseudorhodoferax soli</name>
    <dbReference type="NCBI Taxonomy" id="545864"/>
    <lineage>
        <taxon>Bacteria</taxon>
        <taxon>Pseudomonadati</taxon>
        <taxon>Pseudomonadota</taxon>
        <taxon>Betaproteobacteria</taxon>
        <taxon>Burkholderiales</taxon>
        <taxon>Comamonadaceae</taxon>
    </lineage>
</organism>
<evidence type="ECO:0000313" key="3">
    <source>
        <dbReference type="Proteomes" id="UP000252884"/>
    </source>
</evidence>
<evidence type="ECO:0000313" key="2">
    <source>
        <dbReference type="EMBL" id="RCW72486.1"/>
    </source>
</evidence>
<feature type="region of interest" description="Disordered" evidence="1">
    <location>
        <begin position="20"/>
        <end position="56"/>
    </location>
</feature>
<dbReference type="EMBL" id="QPJK01000003">
    <property type="protein sequence ID" value="RCW72486.1"/>
    <property type="molecule type" value="Genomic_DNA"/>
</dbReference>
<protein>
    <submittedName>
        <fullName evidence="2">Uncharacterized protein</fullName>
    </submittedName>
</protein>
<proteinExistence type="predicted"/>
<dbReference type="RefSeq" id="WP_114467916.1">
    <property type="nucleotide sequence ID" value="NZ_QPJK01000003.1"/>
</dbReference>
<gene>
    <name evidence="2" type="ORF">DES41_10391</name>
</gene>
<dbReference type="Proteomes" id="UP000252884">
    <property type="component" value="Unassembled WGS sequence"/>
</dbReference>
<accession>A0A368XZA9</accession>
<sequence length="66" mass="6669">MKTGLCLALTSVHALPRAPAAGVDAGGQTISAAHGPRKEDLRQHLPPSAPGRGACAAGFFLPEKPV</sequence>
<keyword evidence="3" id="KW-1185">Reference proteome</keyword>
<evidence type="ECO:0000256" key="1">
    <source>
        <dbReference type="SAM" id="MobiDB-lite"/>
    </source>
</evidence>
<reference evidence="2 3" key="1">
    <citation type="submission" date="2018-07" db="EMBL/GenBank/DDBJ databases">
        <title>Genomic Encyclopedia of Type Strains, Phase IV (KMG-IV): sequencing the most valuable type-strain genomes for metagenomic binning, comparative biology and taxonomic classification.</title>
        <authorList>
            <person name="Goeker M."/>
        </authorList>
    </citation>
    <scope>NUCLEOTIDE SEQUENCE [LARGE SCALE GENOMIC DNA]</scope>
    <source>
        <strain evidence="2 3">DSM 21634</strain>
    </source>
</reference>
<comment type="caution">
    <text evidence="2">The sequence shown here is derived from an EMBL/GenBank/DDBJ whole genome shotgun (WGS) entry which is preliminary data.</text>
</comment>